<evidence type="ECO:0000313" key="3">
    <source>
        <dbReference type="EMBL" id="SPM31031.1"/>
    </source>
</evidence>
<reference evidence="3 4" key="1">
    <citation type="submission" date="2017-01" db="EMBL/GenBank/DDBJ databases">
        <authorList>
            <consortium name="Urmite Genomes"/>
        </authorList>
    </citation>
    <scope>NUCLEOTIDE SEQUENCE [LARGE SCALE GENOMIC DNA]</scope>
    <source>
        <strain evidence="3 4">AB308</strain>
    </source>
</reference>
<dbReference type="Proteomes" id="UP000241595">
    <property type="component" value="Unassembled WGS sequence"/>
</dbReference>
<keyword evidence="2" id="KW-0472">Membrane</keyword>
<evidence type="ECO:0000256" key="1">
    <source>
        <dbReference type="SAM" id="MobiDB-lite"/>
    </source>
</evidence>
<evidence type="ECO:0008006" key="5">
    <source>
        <dbReference type="Google" id="ProtNLM"/>
    </source>
</evidence>
<feature type="transmembrane region" description="Helical" evidence="2">
    <location>
        <begin position="75"/>
        <end position="94"/>
    </location>
</feature>
<feature type="region of interest" description="Disordered" evidence="1">
    <location>
        <begin position="1"/>
        <end position="21"/>
    </location>
</feature>
<dbReference type="OrthoDB" id="5118875at2"/>
<name>A0A2U3NHM7_9MYCO</name>
<dbReference type="InterPro" id="IPR046719">
    <property type="entry name" value="DUF6611"/>
</dbReference>
<dbReference type="AlphaFoldDB" id="A0A2U3NHM7"/>
<dbReference type="RefSeq" id="WP_083746634.1">
    <property type="nucleotide sequence ID" value="NZ_LT717701.1"/>
</dbReference>
<dbReference type="EMBL" id="FTRV01000015">
    <property type="protein sequence ID" value="SPM31031.1"/>
    <property type="molecule type" value="Genomic_DNA"/>
</dbReference>
<keyword evidence="2" id="KW-1133">Transmembrane helix</keyword>
<organism evidence="3 4">
    <name type="scientific">Mycobacterium terramassiliense</name>
    <dbReference type="NCBI Taxonomy" id="1841859"/>
    <lineage>
        <taxon>Bacteria</taxon>
        <taxon>Bacillati</taxon>
        <taxon>Actinomycetota</taxon>
        <taxon>Actinomycetes</taxon>
        <taxon>Mycobacteriales</taxon>
        <taxon>Mycobacteriaceae</taxon>
        <taxon>Mycobacterium</taxon>
    </lineage>
</organism>
<evidence type="ECO:0000256" key="2">
    <source>
        <dbReference type="SAM" id="Phobius"/>
    </source>
</evidence>
<accession>A0A2U3NHM7</accession>
<sequence>MRKTVQRRPEPGILQLSQSAPAQPQWWSRPLEGAHQWGSFDATVGRYGVQRYRLTVYPPGSTTADRRLARLWRGWPITGAVLGLLAIMLLGDAAASPHTVLAIFVVAYVGIGALLFLRAGPVRVRVRSMSVSLLPNGADVAERRRHTEWRTLTGMLTEADRMLANGAISLVEHEAIWWEAYDRVEAIAHV</sequence>
<proteinExistence type="predicted"/>
<dbReference type="Pfam" id="PF20315">
    <property type="entry name" value="DUF6611"/>
    <property type="match status" value="1"/>
</dbReference>
<feature type="transmembrane region" description="Helical" evidence="2">
    <location>
        <begin position="100"/>
        <end position="119"/>
    </location>
</feature>
<evidence type="ECO:0000313" key="4">
    <source>
        <dbReference type="Proteomes" id="UP000241595"/>
    </source>
</evidence>
<protein>
    <recommendedName>
        <fullName evidence="5">Transmembrane protein</fullName>
    </recommendedName>
</protein>
<gene>
    <name evidence="3" type="ORF">MTAB308_4543</name>
</gene>
<keyword evidence="2" id="KW-0812">Transmembrane</keyword>
<keyword evidence="4" id="KW-1185">Reference proteome</keyword>